<proteinExistence type="predicted"/>
<dbReference type="OrthoDB" id="2801423at2759"/>
<dbReference type="AlphaFoldDB" id="A0A1Y2IR64"/>
<organism evidence="3 4">
    <name type="scientific">Trametes coccinea (strain BRFM310)</name>
    <name type="common">Pycnoporus coccineus</name>
    <dbReference type="NCBI Taxonomy" id="1353009"/>
    <lineage>
        <taxon>Eukaryota</taxon>
        <taxon>Fungi</taxon>
        <taxon>Dikarya</taxon>
        <taxon>Basidiomycota</taxon>
        <taxon>Agaricomycotina</taxon>
        <taxon>Agaricomycetes</taxon>
        <taxon>Polyporales</taxon>
        <taxon>Polyporaceae</taxon>
        <taxon>Trametes</taxon>
    </lineage>
</organism>
<keyword evidence="4" id="KW-1185">Reference proteome</keyword>
<name>A0A1Y2IR64_TRAC3</name>
<feature type="non-terminal residue" evidence="3">
    <location>
        <position position="1"/>
    </location>
</feature>
<evidence type="ECO:0000256" key="1">
    <source>
        <dbReference type="SAM" id="MobiDB-lite"/>
    </source>
</evidence>
<gene>
    <name evidence="3" type="ORF">PYCCODRAFT_1366450</name>
</gene>
<evidence type="ECO:0000313" key="4">
    <source>
        <dbReference type="Proteomes" id="UP000193067"/>
    </source>
</evidence>
<protein>
    <recommendedName>
        <fullName evidence="2">DUF6589 domain-containing protein</fullName>
    </recommendedName>
</protein>
<dbReference type="InterPro" id="IPR046496">
    <property type="entry name" value="DUF6589"/>
</dbReference>
<evidence type="ECO:0000313" key="3">
    <source>
        <dbReference type="EMBL" id="OSD03124.1"/>
    </source>
</evidence>
<evidence type="ECO:0000259" key="2">
    <source>
        <dbReference type="Pfam" id="PF20231"/>
    </source>
</evidence>
<dbReference type="STRING" id="1353009.A0A1Y2IR64"/>
<feature type="region of interest" description="Disordered" evidence="1">
    <location>
        <begin position="812"/>
        <end position="921"/>
    </location>
</feature>
<dbReference type="Pfam" id="PF20231">
    <property type="entry name" value="DUF6589"/>
    <property type="match status" value="1"/>
</dbReference>
<reference evidence="3 4" key="1">
    <citation type="journal article" date="2015" name="Biotechnol. Biofuels">
        <title>Enhanced degradation of softwood versus hardwood by the white-rot fungus Pycnoporus coccineus.</title>
        <authorList>
            <person name="Couturier M."/>
            <person name="Navarro D."/>
            <person name="Chevret D."/>
            <person name="Henrissat B."/>
            <person name="Piumi F."/>
            <person name="Ruiz-Duenas F.J."/>
            <person name="Martinez A.T."/>
            <person name="Grigoriev I.V."/>
            <person name="Riley R."/>
            <person name="Lipzen A."/>
            <person name="Berrin J.G."/>
            <person name="Master E.R."/>
            <person name="Rosso M.N."/>
        </authorList>
    </citation>
    <scope>NUCLEOTIDE SEQUENCE [LARGE SCALE GENOMIC DNA]</scope>
    <source>
        <strain evidence="3 4">BRFM310</strain>
    </source>
</reference>
<feature type="compositionally biased region" description="Acidic residues" evidence="1">
    <location>
        <begin position="833"/>
        <end position="848"/>
    </location>
</feature>
<feature type="compositionally biased region" description="Acidic residues" evidence="1">
    <location>
        <begin position="881"/>
        <end position="921"/>
    </location>
</feature>
<accession>A0A1Y2IR64</accession>
<dbReference type="Proteomes" id="UP000193067">
    <property type="component" value="Unassembled WGS sequence"/>
</dbReference>
<dbReference type="EMBL" id="KZ084102">
    <property type="protein sequence ID" value="OSD03124.1"/>
    <property type="molecule type" value="Genomic_DNA"/>
</dbReference>
<feature type="domain" description="DUF6589" evidence="2">
    <location>
        <begin position="287"/>
        <end position="740"/>
    </location>
</feature>
<sequence length="921" mass="102922">RQGSVVGQFLSGNTTHTPIEITSFWLRDVSGRPRKGTMESSLMFSPNVPYGTIKHARPALTSMCVQVCFERMLAERKKAVKGSNGLHGSAAARHGHRTLSWADINSGTVAQVQEMLQQHQPLTWHLMKRLASPAPYRDAHGLLVTRKSRPPELVATEILSVLDFAHTKFARLLPASRSVLFFACGVPRVIFDYCSRIGFAQSWSATYRLLIKLGEHEGEELKALGQDITRWPIIRLDNVQQYHKQRERRIGRESAMKIGVAAYAAEAFDFDPRAADVDDWRQRVAENQRQHLTVDALTAMVDFDHHELVMVLQWLQTLVTYVPTLARYRSDVAEVFRTEGVKLRAPCYNQKTTIRPLATVAKNEAVTTELRDALEDFLGQLGQTVENNTRRIIPIGGDGLTFEKLVQLKNYLQFQETGFKRFDHVLPFLEIWHTLWTYLSTIFETHWGEALTDDPSLLGHSVTKMHQPPPSNLKKVDYYPSLYQMSLVLDARMLDCWRVYYGCDDLAEYFSILDSGDRLPSLSDLRSAAQTLHERYSSQRAWFDAMEGGSAACDAGWPISGEGARPSESASAAEDSKESERISAKAAFKGDRTLAQSILFMNDAMLMRDASEAVAAGDIGRVWNDLKIILFKFAGSGHTKYSSYLLEMICTVELEMGPTLREVFLKNWLVNPSGDVGKTQEGDLLEEHMNLILEEVTARKGVDWDGIFMRDVISRNVFHFSELRGEWGVGVGLSKRRGAHTEPHSRPEMKILLNLYKSTQLHSFSVGRTSKAAPSRNLFAAGARALEESKLRKFILDSTFARIEIASESRGGAGLGGVEMGYHTGLSPNLNEPDMETEDAQQNEDSEDGTGSPNISDDDGSGSEGRGKGARVAWRRTHLDGDDELATEYDAQGAEDLDGLDDIVCSDEEAVESVGEEEEDE</sequence>